<dbReference type="Proteomes" id="UP000533429">
    <property type="component" value="Unassembled WGS sequence"/>
</dbReference>
<evidence type="ECO:0000313" key="1">
    <source>
        <dbReference type="EMBL" id="NVP03389.1"/>
    </source>
</evidence>
<evidence type="ECO:0000313" key="2">
    <source>
        <dbReference type="Proteomes" id="UP000533429"/>
    </source>
</evidence>
<protein>
    <submittedName>
        <fullName evidence="1">Uncharacterized protein</fullName>
    </submittedName>
</protein>
<proteinExistence type="predicted"/>
<comment type="caution">
    <text evidence="1">The sequence shown here is derived from an EMBL/GenBank/DDBJ whole genome shotgun (WGS) entry which is preliminary data.</text>
</comment>
<dbReference type="Pfam" id="PF07388">
    <property type="entry name" value="A-2_8-polyST"/>
    <property type="match status" value="1"/>
</dbReference>
<dbReference type="AlphaFoldDB" id="A0A850R7N0"/>
<dbReference type="InterPro" id="IPR010866">
    <property type="entry name" value="A-2_8-polyST"/>
</dbReference>
<organism evidence="1 2">
    <name type="scientific">Photobacterium damselae subsp. damselae</name>
    <name type="common">Listonella damsela</name>
    <dbReference type="NCBI Taxonomy" id="85581"/>
    <lineage>
        <taxon>Bacteria</taxon>
        <taxon>Pseudomonadati</taxon>
        <taxon>Pseudomonadota</taxon>
        <taxon>Gammaproteobacteria</taxon>
        <taxon>Vibrionales</taxon>
        <taxon>Vibrionaceae</taxon>
        <taxon>Photobacterium</taxon>
    </lineage>
</organism>
<gene>
    <name evidence="1" type="ORF">HWA77_24605</name>
</gene>
<reference evidence="1 2" key="1">
    <citation type="submission" date="2020-06" db="EMBL/GenBank/DDBJ databases">
        <title>Photobacterium damselae subsp. damselae comparative genomics.</title>
        <authorList>
            <person name="Osorio C.R."/>
        </authorList>
    </citation>
    <scope>NUCLEOTIDE SEQUENCE [LARGE SCALE GENOMIC DNA]</scope>
    <source>
        <strain evidence="1 2">TW250/03</strain>
    </source>
</reference>
<accession>A0A850R7N0</accession>
<dbReference type="EMBL" id="JABXOR010001596">
    <property type="protein sequence ID" value="NVP03389.1"/>
    <property type="molecule type" value="Genomic_DNA"/>
</dbReference>
<sequence length="330" mass="38525">MTSLFLVRNLISIKTADAISDKKKIKEKIYILPNLDLSSIEIMRSNINNSTFTGAIIPLKLFGNNFFLNFLSVIRYKKKVKEFYKKNKVTVLYVTNPLHYDTHIYYDVAKSNNIEVFFFEEGTCFYRLNESEQYSAKTIFQKIKKNINNSICLYQGYDKKPNGWYAALPFSQDSVKLNLKYNYYDELKSIKKVFLSRPASEDFNGVGIDNEIEAILKFNLHVIDKPGDLFIKFHPRELNDKRIRILSELKKAGINVFELKVKCSSEDVIYSMDKGVVCGYETATLAYTRTINRNIKIYSVAEYIADKDRTNTIKGFIKFYKENFPYIEFI</sequence>
<name>A0A850R7N0_PHODD</name>